<reference evidence="2 3" key="1">
    <citation type="submission" date="2024-03" db="EMBL/GenBank/DDBJ databases">
        <title>Actinomycetospora sp. OC33-EN08, a novel actinomycete isolated from wild orchid (Aerides multiflora).</title>
        <authorList>
            <person name="Suriyachadkun C."/>
        </authorList>
    </citation>
    <scope>NUCLEOTIDE SEQUENCE [LARGE SCALE GENOMIC DNA]</scope>
    <source>
        <strain evidence="2 3">OC33-EN08</strain>
    </source>
</reference>
<organism evidence="2 3">
    <name type="scientific">Actinomycetospora aurantiaca</name>
    <dbReference type="NCBI Taxonomy" id="3129233"/>
    <lineage>
        <taxon>Bacteria</taxon>
        <taxon>Bacillati</taxon>
        <taxon>Actinomycetota</taxon>
        <taxon>Actinomycetes</taxon>
        <taxon>Pseudonocardiales</taxon>
        <taxon>Pseudonocardiaceae</taxon>
        <taxon>Actinomycetospora</taxon>
    </lineage>
</organism>
<feature type="compositionally biased region" description="Gly residues" evidence="1">
    <location>
        <begin position="347"/>
        <end position="363"/>
    </location>
</feature>
<comment type="caution">
    <text evidence="2">The sequence shown here is derived from an EMBL/GenBank/DDBJ whole genome shotgun (WGS) entry which is preliminary data.</text>
</comment>
<evidence type="ECO:0000313" key="3">
    <source>
        <dbReference type="Proteomes" id="UP001385809"/>
    </source>
</evidence>
<dbReference type="InterPro" id="IPR029058">
    <property type="entry name" value="AB_hydrolase_fold"/>
</dbReference>
<evidence type="ECO:0000313" key="2">
    <source>
        <dbReference type="EMBL" id="MEJ2870445.1"/>
    </source>
</evidence>
<dbReference type="GO" id="GO:0016787">
    <property type="term" value="F:hydrolase activity"/>
    <property type="evidence" value="ECO:0007669"/>
    <property type="project" value="UniProtKB-KW"/>
</dbReference>
<dbReference type="PANTHER" id="PTHR36837">
    <property type="entry name" value="POLY(3-HYDROXYALKANOATE) POLYMERASE SUBUNIT PHAC"/>
    <property type="match status" value="1"/>
</dbReference>
<dbReference type="Gene3D" id="3.40.50.1820">
    <property type="entry name" value="alpha/beta hydrolase"/>
    <property type="match status" value="1"/>
</dbReference>
<dbReference type="InterPro" id="IPR051321">
    <property type="entry name" value="PHA/PHB_synthase"/>
</dbReference>
<feature type="region of interest" description="Disordered" evidence="1">
    <location>
        <begin position="314"/>
        <end position="370"/>
    </location>
</feature>
<dbReference type="SUPFAM" id="SSF53474">
    <property type="entry name" value="alpha/beta-Hydrolases"/>
    <property type="match status" value="1"/>
</dbReference>
<dbReference type="PANTHER" id="PTHR36837:SF2">
    <property type="entry name" value="POLY(3-HYDROXYALKANOATE) POLYMERASE SUBUNIT PHAC"/>
    <property type="match status" value="1"/>
</dbReference>
<protein>
    <submittedName>
        <fullName evidence="2">Alpha/beta fold hydrolase</fullName>
    </submittedName>
</protein>
<dbReference type="RefSeq" id="WP_337697015.1">
    <property type="nucleotide sequence ID" value="NZ_JBBEGN010000013.1"/>
</dbReference>
<keyword evidence="3" id="KW-1185">Reference proteome</keyword>
<gene>
    <name evidence="2" type="ORF">WCD74_21935</name>
</gene>
<name>A0ABU8MT02_9PSEU</name>
<dbReference type="Proteomes" id="UP001385809">
    <property type="component" value="Unassembled WGS sequence"/>
</dbReference>
<feature type="compositionally biased region" description="Low complexity" evidence="1">
    <location>
        <begin position="328"/>
        <end position="346"/>
    </location>
</feature>
<proteinExistence type="predicted"/>
<dbReference type="EMBL" id="JBBEGN010000013">
    <property type="protein sequence ID" value="MEJ2870445.1"/>
    <property type="molecule type" value="Genomic_DNA"/>
</dbReference>
<sequence>MPGPKEALAGALGAARQVEALGRNAAEYVWFGGLRVDPETSPYEVRFATPTFRLRHYFPQAAPEGLPALLLVPPLMMMTEVYDTAPRSSSVRAVHEAGVDVWVVDFGRPEAEPGGLERDVADHVIAVSDAVAAVVTETGRDVVLGGYSQGGMFCYEAAAYRRGDGIDSVIAFGSPVDFGAAPLPIPLSFDSYASIARGLLQTGLADRLSLPGWFNRSATRLLEPLKALQFELAYVRQLHDRERLLPGEQQRRFLAHDGWTHYAGPSFRDLLENVLVTNRLRDGGLLIEDRTVSLADLTLPMLLVIGDIDREGHPGRSARWWPPPPAPTSTSWSCTPDTSASSRAAARGGGPGRASRSGSGGGPARPRCRR</sequence>
<keyword evidence="2" id="KW-0378">Hydrolase</keyword>
<evidence type="ECO:0000256" key="1">
    <source>
        <dbReference type="SAM" id="MobiDB-lite"/>
    </source>
</evidence>
<accession>A0ABU8MT02</accession>